<accession>A0AAD5CEA2</accession>
<dbReference type="InterPro" id="IPR044974">
    <property type="entry name" value="Disease_R_plants"/>
</dbReference>
<dbReference type="PANTHER" id="PTHR11017:SF340">
    <property type="entry name" value="NB-ARC-RELATED"/>
    <property type="match status" value="1"/>
</dbReference>
<dbReference type="EMBL" id="JAMZMK010008696">
    <property type="protein sequence ID" value="KAI7738906.1"/>
    <property type="molecule type" value="Genomic_DNA"/>
</dbReference>
<dbReference type="GO" id="GO:0006952">
    <property type="term" value="P:defense response"/>
    <property type="evidence" value="ECO:0007669"/>
    <property type="project" value="InterPro"/>
</dbReference>
<gene>
    <name evidence="1" type="ORF">M8C21_020067</name>
</gene>
<name>A0AAD5CEA2_AMBAR</name>
<evidence type="ECO:0000313" key="2">
    <source>
        <dbReference type="Proteomes" id="UP001206925"/>
    </source>
</evidence>
<keyword evidence="2" id="KW-1185">Reference proteome</keyword>
<comment type="caution">
    <text evidence="1">The sequence shown here is derived from an EMBL/GenBank/DDBJ whole genome shotgun (WGS) entry which is preliminary data.</text>
</comment>
<dbReference type="AlphaFoldDB" id="A0AAD5CEA2"/>
<organism evidence="1 2">
    <name type="scientific">Ambrosia artemisiifolia</name>
    <name type="common">Common ragweed</name>
    <dbReference type="NCBI Taxonomy" id="4212"/>
    <lineage>
        <taxon>Eukaryota</taxon>
        <taxon>Viridiplantae</taxon>
        <taxon>Streptophyta</taxon>
        <taxon>Embryophyta</taxon>
        <taxon>Tracheophyta</taxon>
        <taxon>Spermatophyta</taxon>
        <taxon>Magnoliopsida</taxon>
        <taxon>eudicotyledons</taxon>
        <taxon>Gunneridae</taxon>
        <taxon>Pentapetalae</taxon>
        <taxon>asterids</taxon>
        <taxon>campanulids</taxon>
        <taxon>Asterales</taxon>
        <taxon>Asteraceae</taxon>
        <taxon>Asteroideae</taxon>
        <taxon>Heliantheae alliance</taxon>
        <taxon>Heliantheae</taxon>
        <taxon>Ambrosia</taxon>
    </lineage>
</organism>
<dbReference type="Proteomes" id="UP001206925">
    <property type="component" value="Unassembled WGS sequence"/>
</dbReference>
<dbReference type="InterPro" id="IPR032675">
    <property type="entry name" value="LRR_dom_sf"/>
</dbReference>
<evidence type="ECO:0000313" key="1">
    <source>
        <dbReference type="EMBL" id="KAI7738906.1"/>
    </source>
</evidence>
<sequence length="578" mass="66865">MEYDRIEAIQYHPDHHDHDHSSHLCKIVSNMKKLRYLSVTILDRKNDTTEGPNFLSNELRYIRWENYPKSPLPDTFQPMNLVDLKLSKSLQKVLWKGYKHLPRLKVLELYHMKNLLSTPDFCGLPCLRKLTLCNCEELKEIHPSLGCHMGLEYVSILDCYKLKKFPTIIRMRNLGTLEIQFCNDTLEFPEIQSNMESLVKLSLRYMRIDVLLSSIGERCVNLISLYLLNCTSLKSIEVDFDGLKHLEEFTLYGLNHLKTRNQLCISRLVSKVGCGKDWYTSHPSIRLWLTHSLTKLYLCDCGLRDGEIPSNIGELYNLQELHLGGNDFTRLEISLLQLTRLKLLILDGCKELVELPELPSGLYILYADTCHRLKAIGDFHKHCKYLSGVSLLYGSFIIGGARLLETMLQGNAIEHHSMMLCLQGIEIAKGFIPPLLRASKCTLKLPENWCNDFCGFLICFISYRKILKWRHITLSMEHVMNDIDSQEDMVWDESDNDMYTRVWYVSFGSLRHTAWWDETKNMVSFSINMICGGFGVRPVPWRSGSSPTQTSAHYDGESRYAPKFRFLHDSAHGLDISF</sequence>
<proteinExistence type="predicted"/>
<dbReference type="Gene3D" id="3.80.10.10">
    <property type="entry name" value="Ribonuclease Inhibitor"/>
    <property type="match status" value="3"/>
</dbReference>
<dbReference type="PANTHER" id="PTHR11017">
    <property type="entry name" value="LEUCINE-RICH REPEAT-CONTAINING PROTEIN"/>
    <property type="match status" value="1"/>
</dbReference>
<protein>
    <submittedName>
        <fullName evidence="1">Uncharacterized protein</fullName>
    </submittedName>
</protein>
<reference evidence="1" key="1">
    <citation type="submission" date="2022-06" db="EMBL/GenBank/DDBJ databases">
        <title>Uncovering the hologenomic basis of an extraordinary plant invasion.</title>
        <authorList>
            <person name="Bieker V.C."/>
            <person name="Martin M.D."/>
            <person name="Gilbert T."/>
            <person name="Hodgins K."/>
            <person name="Battlay P."/>
            <person name="Petersen B."/>
            <person name="Wilson J."/>
        </authorList>
    </citation>
    <scope>NUCLEOTIDE SEQUENCE</scope>
    <source>
        <strain evidence="1">AA19_3_7</strain>
        <tissue evidence="1">Leaf</tissue>
    </source>
</reference>
<dbReference type="SUPFAM" id="SSF52058">
    <property type="entry name" value="L domain-like"/>
    <property type="match status" value="1"/>
</dbReference>